<evidence type="ECO:0000256" key="1">
    <source>
        <dbReference type="ARBA" id="ARBA00023002"/>
    </source>
</evidence>
<reference evidence="4 5" key="1">
    <citation type="submission" date="2021-01" db="EMBL/GenBank/DDBJ databases">
        <title>Whole genome shotgun sequence of Plantactinospora endophytica NBRC 110450.</title>
        <authorList>
            <person name="Komaki H."/>
            <person name="Tamura T."/>
        </authorList>
    </citation>
    <scope>NUCLEOTIDE SEQUENCE [LARGE SCALE GENOMIC DNA]</scope>
    <source>
        <strain evidence="4 5">NBRC 110450</strain>
    </source>
</reference>
<evidence type="ECO:0000259" key="3">
    <source>
        <dbReference type="Pfam" id="PF01494"/>
    </source>
</evidence>
<sequence>MDILIAGAGIGGLTLALSLRTVGFERIRVLEAAPRIEPLGVGLNILPNAVRELAELGLADRLADLCVPTGELSYYDRFGSLVWNEPRGLGAGYRWPQFSIHRGRLQQVLLDAVRERLGPAAVVTDARVRDAQTRPDRRVEVLLEHPAAGGGSRCDADLVVGADGIHSAVRAALYPEEGPPPWNGLLVWRGATWSPPFLDGRTMIIAGDLGRRVVAYPMTPPRPDGRVLVNWAVARPARTDERLDRADWNRPVDPETFLPDFADLRFDWLDVPGLVRGGDEALVYPMVDREPLPRWTFGAVTLLGDAAHAMYPMGSNGATQSIVDARVLAYHLAGLARRAPAGGVGDELDAALAAYERDRRPVTTELQRNNRQMGPEVVINLAAERAPDGFRHIHDVVPAEELAEISQRYARTAGFDVQTVNGRPSYGVPAPSEEVPR</sequence>
<evidence type="ECO:0000256" key="2">
    <source>
        <dbReference type="ARBA" id="ARBA00023033"/>
    </source>
</evidence>
<dbReference type="Proteomes" id="UP000646749">
    <property type="component" value="Unassembled WGS sequence"/>
</dbReference>
<feature type="domain" description="FAD-binding" evidence="3">
    <location>
        <begin position="2"/>
        <end position="173"/>
    </location>
</feature>
<dbReference type="SUPFAM" id="SSF54373">
    <property type="entry name" value="FAD-linked reductases, C-terminal domain"/>
    <property type="match status" value="1"/>
</dbReference>
<dbReference type="SUPFAM" id="SSF51905">
    <property type="entry name" value="FAD/NAD(P)-binding domain"/>
    <property type="match status" value="1"/>
</dbReference>
<dbReference type="Pfam" id="PF01494">
    <property type="entry name" value="FAD_binding_3"/>
    <property type="match status" value="2"/>
</dbReference>
<dbReference type="EMBL" id="BONW01000028">
    <property type="protein sequence ID" value="GIG90427.1"/>
    <property type="molecule type" value="Genomic_DNA"/>
</dbReference>
<dbReference type="NCBIfam" id="NF005720">
    <property type="entry name" value="PRK07538.1"/>
    <property type="match status" value="1"/>
</dbReference>
<dbReference type="PANTHER" id="PTHR13789:SF268">
    <property type="entry name" value="5-METHYLPHENAZINE-1-CARBOXYLATE 1-MONOOXYGENASE"/>
    <property type="match status" value="1"/>
</dbReference>
<dbReference type="PRINTS" id="PR00420">
    <property type="entry name" value="RNGMNOXGNASE"/>
</dbReference>
<dbReference type="RefSeq" id="WP_203868849.1">
    <property type="nucleotide sequence ID" value="NZ_BONW01000028.1"/>
</dbReference>
<dbReference type="InterPro" id="IPR002938">
    <property type="entry name" value="FAD-bd"/>
</dbReference>
<organism evidence="4 5">
    <name type="scientific">Plantactinospora endophytica</name>
    <dbReference type="NCBI Taxonomy" id="673535"/>
    <lineage>
        <taxon>Bacteria</taxon>
        <taxon>Bacillati</taxon>
        <taxon>Actinomycetota</taxon>
        <taxon>Actinomycetes</taxon>
        <taxon>Micromonosporales</taxon>
        <taxon>Micromonosporaceae</taxon>
        <taxon>Plantactinospora</taxon>
    </lineage>
</organism>
<accession>A0ABQ4E6U6</accession>
<keyword evidence="2" id="KW-0503">Monooxygenase</keyword>
<name>A0ABQ4E6U6_9ACTN</name>
<protein>
    <submittedName>
        <fullName evidence="4">Flavin-dependent oxidoreductase</fullName>
    </submittedName>
</protein>
<dbReference type="Gene3D" id="3.50.50.60">
    <property type="entry name" value="FAD/NAD(P)-binding domain"/>
    <property type="match status" value="1"/>
</dbReference>
<dbReference type="InterPro" id="IPR036188">
    <property type="entry name" value="FAD/NAD-bd_sf"/>
</dbReference>
<comment type="caution">
    <text evidence="4">The sequence shown here is derived from an EMBL/GenBank/DDBJ whole genome shotgun (WGS) entry which is preliminary data.</text>
</comment>
<dbReference type="Gene3D" id="3.30.9.30">
    <property type="match status" value="1"/>
</dbReference>
<dbReference type="PANTHER" id="PTHR13789">
    <property type="entry name" value="MONOOXYGENASE"/>
    <property type="match status" value="1"/>
</dbReference>
<gene>
    <name evidence="4" type="ORF">Pen02_53630</name>
</gene>
<dbReference type="InterPro" id="IPR050493">
    <property type="entry name" value="FAD-dep_Monooxygenase_BioMet"/>
</dbReference>
<evidence type="ECO:0000313" key="4">
    <source>
        <dbReference type="EMBL" id="GIG90427.1"/>
    </source>
</evidence>
<keyword evidence="1" id="KW-0560">Oxidoreductase</keyword>
<evidence type="ECO:0000313" key="5">
    <source>
        <dbReference type="Proteomes" id="UP000646749"/>
    </source>
</evidence>
<feature type="domain" description="FAD-binding" evidence="3">
    <location>
        <begin position="294"/>
        <end position="368"/>
    </location>
</feature>
<proteinExistence type="predicted"/>
<keyword evidence="5" id="KW-1185">Reference proteome</keyword>